<feature type="compositionally biased region" description="Pro residues" evidence="1">
    <location>
        <begin position="209"/>
        <end position="218"/>
    </location>
</feature>
<sequence>MDAPECRDAPTTDQPLTPTPPPPPRSPPGSARPPHNGPKATHDPPTAPDRPTPDETAPPPHSRPSTPAGHEAAPPTNQQSGSPTRHHDDAGHAPPQRPPPPTVLPADQLAAAPRSRAAPDAPPPSRPPPPTHQQSPARSPRRRDGDAATTPGHQAAHQPPVPPREAEPGSRGDAAPPAPSAPTPPPAGQPHAPTTPHRSTGQPTTRGPPTHPDPPPPSTRLLALIQQHVQTKQPTPNRRQALLPRIPVDTQPTMRPIRRNDRQVPRRHLHPERRHRLPHGILEQLHQPVGHLHEPRRRLVPIRQRRTGHHHPTGRLHNLWLHPHRQPVQPSPQPTSPIRKGPTPAPTTRPRRRNIHRWAPYPPHAPSPQQAGTRPWAPRPTRRVRWSWLTAYLIRCDDGSAYVSRHRILRTPWLRVLVHDIHELDPSSLHGPPRGPRRGRREDRPARQPDGGRRGGDRGGGHASPIRCWSACGRRSPPETPDDVADVQINNVQIVNHRPINNRNIVGQYTIHYVWVVNVAVDRLDERLSAVTVPPRPRAGWIRAIRDALGMSGRQLANRMGVSQQRVSALEHAEAEGSLTLDSLRNAADALGCDLVYALVPRTPLRDAIHARALAVAQAEAQAIADTMALEDQRVETRRTEDWINDRATKLTGSPRLWDDP</sequence>
<dbReference type="PROSITE" id="PS50943">
    <property type="entry name" value="HTH_CROC1"/>
    <property type="match status" value="1"/>
</dbReference>
<keyword evidence="3" id="KW-0238">DNA-binding</keyword>
<name>A0A346Y6I3_9ACTN</name>
<feature type="compositionally biased region" description="Low complexity" evidence="1">
    <location>
        <begin position="110"/>
        <end position="119"/>
    </location>
</feature>
<dbReference type="SUPFAM" id="SSF47413">
    <property type="entry name" value="lambda repressor-like DNA-binding domains"/>
    <property type="match status" value="1"/>
</dbReference>
<dbReference type="Proteomes" id="UP000264006">
    <property type="component" value="Plasmid pEDY32-46I"/>
</dbReference>
<feature type="compositionally biased region" description="Pro residues" evidence="1">
    <location>
        <begin position="17"/>
        <end position="31"/>
    </location>
</feature>
<feature type="region of interest" description="Disordered" evidence="1">
    <location>
        <begin position="1"/>
        <end position="219"/>
    </location>
</feature>
<feature type="compositionally biased region" description="Pro residues" evidence="1">
    <location>
        <begin position="120"/>
        <end position="131"/>
    </location>
</feature>
<protein>
    <submittedName>
        <fullName evidence="3">DNA-binding protein</fullName>
    </submittedName>
</protein>
<evidence type="ECO:0000256" key="1">
    <source>
        <dbReference type="SAM" id="MobiDB-lite"/>
    </source>
</evidence>
<evidence type="ECO:0000313" key="4">
    <source>
        <dbReference type="Proteomes" id="UP000264006"/>
    </source>
</evidence>
<feature type="region of interest" description="Disordered" evidence="1">
    <location>
        <begin position="323"/>
        <end position="378"/>
    </location>
</feature>
<dbReference type="InterPro" id="IPR001387">
    <property type="entry name" value="Cro/C1-type_HTH"/>
</dbReference>
<dbReference type="EMBL" id="CP031166">
    <property type="protein sequence ID" value="AXV10080.1"/>
    <property type="molecule type" value="Genomic_DNA"/>
</dbReference>
<reference evidence="3 4" key="1">
    <citation type="submission" date="2018-09" db="EMBL/GenBank/DDBJ databases">
        <title>Complete genome sequence of Euzebya sp. DY32-46 isolated from seawater of Pacific Ocean.</title>
        <authorList>
            <person name="Xu L."/>
            <person name="Wu Y.-H."/>
            <person name="Xu X.-W."/>
        </authorList>
    </citation>
    <scope>NUCLEOTIDE SEQUENCE [LARGE SCALE GENOMIC DNA]</scope>
    <source>
        <strain evidence="3 4">DY32-46</strain>
        <plasmid evidence="4">pedy32-46i</plasmid>
    </source>
</reference>
<evidence type="ECO:0000259" key="2">
    <source>
        <dbReference type="PROSITE" id="PS50943"/>
    </source>
</evidence>
<proteinExistence type="predicted"/>
<feature type="compositionally biased region" description="Pro residues" evidence="1">
    <location>
        <begin position="45"/>
        <end position="62"/>
    </location>
</feature>
<dbReference type="KEGG" id="euz:DVS28_b0310"/>
<dbReference type="CDD" id="cd00093">
    <property type="entry name" value="HTH_XRE"/>
    <property type="match status" value="1"/>
</dbReference>
<organism evidence="3 4">
    <name type="scientific">Euzebya pacifica</name>
    <dbReference type="NCBI Taxonomy" id="1608957"/>
    <lineage>
        <taxon>Bacteria</taxon>
        <taxon>Bacillati</taxon>
        <taxon>Actinomycetota</taxon>
        <taxon>Nitriliruptoria</taxon>
        <taxon>Euzebyales</taxon>
    </lineage>
</organism>
<evidence type="ECO:0000313" key="3">
    <source>
        <dbReference type="EMBL" id="AXV10080.1"/>
    </source>
</evidence>
<dbReference type="Pfam" id="PF01381">
    <property type="entry name" value="HTH_3"/>
    <property type="match status" value="1"/>
</dbReference>
<feature type="compositionally biased region" description="Basic and acidic residues" evidence="1">
    <location>
        <begin position="1"/>
        <end position="10"/>
    </location>
</feature>
<keyword evidence="4" id="KW-1185">Reference proteome</keyword>
<dbReference type="Gene3D" id="1.10.260.40">
    <property type="entry name" value="lambda repressor-like DNA-binding domains"/>
    <property type="match status" value="1"/>
</dbReference>
<dbReference type="SMART" id="SM00530">
    <property type="entry name" value="HTH_XRE"/>
    <property type="match status" value="1"/>
</dbReference>
<feature type="region of interest" description="Disordered" evidence="1">
    <location>
        <begin position="424"/>
        <end position="484"/>
    </location>
</feature>
<feature type="domain" description="HTH cro/C1-type" evidence="2">
    <location>
        <begin position="542"/>
        <end position="598"/>
    </location>
</feature>
<dbReference type="InterPro" id="IPR010982">
    <property type="entry name" value="Lambda_DNA-bd_dom_sf"/>
</dbReference>
<dbReference type="NCBIfam" id="TIGR02612">
    <property type="entry name" value="mob_myst_A"/>
    <property type="match status" value="1"/>
</dbReference>
<dbReference type="AlphaFoldDB" id="A0A346Y6I3"/>
<accession>A0A346Y6I3</accession>
<gene>
    <name evidence="3" type="ORF">DVS28_b0310</name>
</gene>
<keyword evidence="3" id="KW-0614">Plasmid</keyword>
<dbReference type="InterPro" id="IPR013435">
    <property type="entry name" value="Mobile_mystery_prot_A"/>
</dbReference>
<feature type="compositionally biased region" description="Basic and acidic residues" evidence="1">
    <location>
        <begin position="440"/>
        <end position="460"/>
    </location>
</feature>
<dbReference type="GO" id="GO:0003677">
    <property type="term" value="F:DNA binding"/>
    <property type="evidence" value="ECO:0007669"/>
    <property type="project" value="UniProtKB-KW"/>
</dbReference>
<feature type="compositionally biased region" description="Pro residues" evidence="1">
    <location>
        <begin position="176"/>
        <end position="188"/>
    </location>
</feature>
<geneLocation type="plasmid" evidence="4">
    <name>pedy32-46i</name>
</geneLocation>